<evidence type="ECO:0000313" key="2">
    <source>
        <dbReference type="EMBL" id="TDN42263.1"/>
    </source>
</evidence>
<dbReference type="EMBL" id="SNVW01000013">
    <property type="protein sequence ID" value="TDN42263.1"/>
    <property type="molecule type" value="Genomic_DNA"/>
</dbReference>
<accession>A0A4R6DD34</accession>
<protein>
    <submittedName>
        <fullName evidence="2">Uncharacterized protein</fullName>
    </submittedName>
</protein>
<dbReference type="OrthoDB" id="5024172at2"/>
<keyword evidence="1" id="KW-0812">Transmembrane</keyword>
<sequence length="130" mass="13016">MSRLERTPYAPRTRGGSLISCVAFAATAASVSLPRITDALTPVMGFGYVLAVLTTVSAARAVRPGTGWFRAALPLGVSTAAYLGSAVIALATVVVSWSVETPASGWVAAAVIVAGGCVIAAAPPSRAGSR</sequence>
<organism evidence="2 3">
    <name type="scientific">Curtobacterium flaccumfaciens</name>
    <dbReference type="NCBI Taxonomy" id="2035"/>
    <lineage>
        <taxon>Bacteria</taxon>
        <taxon>Bacillati</taxon>
        <taxon>Actinomycetota</taxon>
        <taxon>Actinomycetes</taxon>
        <taxon>Micrococcales</taxon>
        <taxon>Microbacteriaceae</taxon>
        <taxon>Curtobacterium</taxon>
    </lineage>
</organism>
<feature type="transmembrane region" description="Helical" evidence="1">
    <location>
        <begin position="71"/>
        <end position="97"/>
    </location>
</feature>
<evidence type="ECO:0000313" key="3">
    <source>
        <dbReference type="Proteomes" id="UP000295764"/>
    </source>
</evidence>
<dbReference type="RefSeq" id="WP_133520906.1">
    <property type="nucleotide sequence ID" value="NZ_SNVW01000013.1"/>
</dbReference>
<feature type="transmembrane region" description="Helical" evidence="1">
    <location>
        <begin position="40"/>
        <end position="59"/>
    </location>
</feature>
<dbReference type="Proteomes" id="UP000295764">
    <property type="component" value="Unassembled WGS sequence"/>
</dbReference>
<name>A0A4R6DD34_9MICO</name>
<feature type="transmembrane region" description="Helical" evidence="1">
    <location>
        <begin position="103"/>
        <end position="122"/>
    </location>
</feature>
<reference evidence="2 3" key="1">
    <citation type="submission" date="2019-03" db="EMBL/GenBank/DDBJ databases">
        <title>Genomic analyses of the natural microbiome of Caenorhabditis elegans.</title>
        <authorList>
            <person name="Samuel B."/>
        </authorList>
    </citation>
    <scope>NUCLEOTIDE SEQUENCE [LARGE SCALE GENOMIC DNA]</scope>
    <source>
        <strain evidence="2 3">JUb65</strain>
    </source>
</reference>
<keyword evidence="1" id="KW-1133">Transmembrane helix</keyword>
<keyword evidence="1" id="KW-0472">Membrane</keyword>
<evidence type="ECO:0000256" key="1">
    <source>
        <dbReference type="SAM" id="Phobius"/>
    </source>
</evidence>
<dbReference type="AlphaFoldDB" id="A0A4R6DD34"/>
<gene>
    <name evidence="2" type="ORF">EDF64_11340</name>
</gene>
<proteinExistence type="predicted"/>
<comment type="caution">
    <text evidence="2">The sequence shown here is derived from an EMBL/GenBank/DDBJ whole genome shotgun (WGS) entry which is preliminary data.</text>
</comment>